<name>A0A2X3JIZ7_ECOLX</name>
<sequence length="59" mass="7073">MFPFLAHRLSVDIDGGLSGYLSFPPRFECHKIHCHTSYDMTASKYTEYWRMWLIFNNQL</sequence>
<dbReference type="Proteomes" id="UP000250991">
    <property type="component" value="Unassembled WGS sequence"/>
</dbReference>
<accession>A0A2X3JIZ7</accession>
<evidence type="ECO:0000313" key="1">
    <source>
        <dbReference type="EMBL" id="SQD04348.1"/>
    </source>
</evidence>
<dbReference type="AlphaFoldDB" id="A0A2X3JIZ7"/>
<reference evidence="1 2" key="1">
    <citation type="submission" date="2018-06" db="EMBL/GenBank/DDBJ databases">
        <authorList>
            <consortium name="Pathogen Informatics"/>
            <person name="Doyle S."/>
        </authorList>
    </citation>
    <scope>NUCLEOTIDE SEQUENCE [LARGE SCALE GENOMIC DNA]</scope>
    <source>
        <strain evidence="1 2">NCTC8009</strain>
    </source>
</reference>
<proteinExistence type="predicted"/>
<gene>
    <name evidence="1" type="ORF">NCTC8009_04861</name>
</gene>
<dbReference type="EMBL" id="UARW01000010">
    <property type="protein sequence ID" value="SQD04348.1"/>
    <property type="molecule type" value="Genomic_DNA"/>
</dbReference>
<protein>
    <submittedName>
        <fullName evidence="1">Uncharacterized protein</fullName>
    </submittedName>
</protein>
<evidence type="ECO:0000313" key="2">
    <source>
        <dbReference type="Proteomes" id="UP000250991"/>
    </source>
</evidence>
<organism evidence="1 2">
    <name type="scientific">Escherichia coli</name>
    <dbReference type="NCBI Taxonomy" id="562"/>
    <lineage>
        <taxon>Bacteria</taxon>
        <taxon>Pseudomonadati</taxon>
        <taxon>Pseudomonadota</taxon>
        <taxon>Gammaproteobacteria</taxon>
        <taxon>Enterobacterales</taxon>
        <taxon>Enterobacteriaceae</taxon>
        <taxon>Escherichia</taxon>
    </lineage>
</organism>